<proteinExistence type="predicted"/>
<sequence>MDYFSAYINKKLPKITARRGIFSKEFNRNMSSRGTETVPVQEHSYERKTSHVCITLFWRMYARPFGKVFLLASITYLSLHYLWWHLYSEEKKREKKECLFQLEKKLHEMALNSKSKPV</sequence>
<dbReference type="Proteomes" id="UP000054454">
    <property type="component" value="Unassembled WGS sequence"/>
</dbReference>
<dbReference type="GeneID" id="28935419"/>
<protein>
    <submittedName>
        <fullName evidence="2">Uncharacterized protein</fullName>
    </submittedName>
</protein>
<dbReference type="AlphaFoldDB" id="A0A0W4ZP38"/>
<evidence type="ECO:0000256" key="1">
    <source>
        <dbReference type="SAM" id="Phobius"/>
    </source>
</evidence>
<gene>
    <name evidence="2" type="ORF">T552_00606</name>
</gene>
<dbReference type="VEuPathDB" id="FungiDB:T552_00606"/>
<name>A0A0W4ZP38_PNEC8</name>
<organism evidence="2 3">
    <name type="scientific">Pneumocystis carinii (strain B80)</name>
    <name type="common">Rat pneumocystis pneumonia agent</name>
    <name type="synonym">Pneumocystis carinii f. sp. carinii</name>
    <dbReference type="NCBI Taxonomy" id="1408658"/>
    <lineage>
        <taxon>Eukaryota</taxon>
        <taxon>Fungi</taxon>
        <taxon>Dikarya</taxon>
        <taxon>Ascomycota</taxon>
        <taxon>Taphrinomycotina</taxon>
        <taxon>Pneumocystomycetes</taxon>
        <taxon>Pneumocystaceae</taxon>
        <taxon>Pneumocystis</taxon>
    </lineage>
</organism>
<dbReference type="RefSeq" id="XP_018226919.1">
    <property type="nucleotide sequence ID" value="XM_018369217.1"/>
</dbReference>
<keyword evidence="1" id="KW-1133">Transmembrane helix</keyword>
<keyword evidence="1" id="KW-0812">Transmembrane</keyword>
<comment type="caution">
    <text evidence="2">The sequence shown here is derived from an EMBL/GenBank/DDBJ whole genome shotgun (WGS) entry which is preliminary data.</text>
</comment>
<dbReference type="OrthoDB" id="2120024at2759"/>
<reference evidence="3" key="1">
    <citation type="journal article" date="2016" name="Nat. Commun.">
        <title>Genome analysis of three Pneumocystis species reveals adaptation mechanisms to life exclusively in mammalian hosts.</title>
        <authorList>
            <person name="Ma L."/>
            <person name="Chen Z."/>
            <person name="Huang D.W."/>
            <person name="Kutty G."/>
            <person name="Ishihara M."/>
            <person name="Wang H."/>
            <person name="Abouelleil A."/>
            <person name="Bishop L."/>
            <person name="Davey E."/>
            <person name="Deng R."/>
            <person name="Deng X."/>
            <person name="Fan L."/>
            <person name="Fantoni G."/>
            <person name="Fitzgerald M."/>
            <person name="Gogineni E."/>
            <person name="Goldberg J.M."/>
            <person name="Handley G."/>
            <person name="Hu X."/>
            <person name="Huber C."/>
            <person name="Jiao X."/>
            <person name="Jones K."/>
            <person name="Levin J.Z."/>
            <person name="Liu Y."/>
            <person name="Macdonald P."/>
            <person name="Melnikov A."/>
            <person name="Raley C."/>
            <person name="Sassi M."/>
            <person name="Sherman B.T."/>
            <person name="Song X."/>
            <person name="Sykes S."/>
            <person name="Tran B."/>
            <person name="Walsh L."/>
            <person name="Xia Y."/>
            <person name="Yang J."/>
            <person name="Young S."/>
            <person name="Zeng Q."/>
            <person name="Zheng X."/>
            <person name="Stephens R."/>
            <person name="Nusbaum C."/>
            <person name="Birren B.W."/>
            <person name="Azadi P."/>
            <person name="Lempicki R.A."/>
            <person name="Cuomo C.A."/>
            <person name="Kovacs J.A."/>
        </authorList>
    </citation>
    <scope>NUCLEOTIDE SEQUENCE [LARGE SCALE GENOMIC DNA]</scope>
    <source>
        <strain evidence="3">B80</strain>
    </source>
</reference>
<feature type="transmembrane region" description="Helical" evidence="1">
    <location>
        <begin position="68"/>
        <end position="87"/>
    </location>
</feature>
<accession>A0A0W4ZP38</accession>
<keyword evidence="1" id="KW-0472">Membrane</keyword>
<evidence type="ECO:0000313" key="3">
    <source>
        <dbReference type="Proteomes" id="UP000054454"/>
    </source>
</evidence>
<evidence type="ECO:0000313" key="2">
    <source>
        <dbReference type="EMBL" id="KTW30128.1"/>
    </source>
</evidence>
<keyword evidence="3" id="KW-1185">Reference proteome</keyword>
<dbReference type="EMBL" id="LFVZ01000003">
    <property type="protein sequence ID" value="KTW30128.1"/>
    <property type="molecule type" value="Genomic_DNA"/>
</dbReference>